<keyword evidence="1" id="KW-0238">DNA-binding</keyword>
<protein>
    <submittedName>
        <fullName evidence="3">Helix-turn-helix transcriptional regulator</fullName>
    </submittedName>
</protein>
<name>A0A9D2MNA6_9FIRM</name>
<dbReference type="SUPFAM" id="SSF47413">
    <property type="entry name" value="lambda repressor-like DNA-binding domains"/>
    <property type="match status" value="1"/>
</dbReference>
<comment type="caution">
    <text evidence="3">The sequence shown here is derived from an EMBL/GenBank/DDBJ whole genome shotgun (WGS) entry which is preliminary data.</text>
</comment>
<evidence type="ECO:0000256" key="1">
    <source>
        <dbReference type="ARBA" id="ARBA00023125"/>
    </source>
</evidence>
<dbReference type="PANTHER" id="PTHR46558">
    <property type="entry name" value="TRACRIPTIONAL REGULATORY PROTEIN-RELATED-RELATED"/>
    <property type="match status" value="1"/>
</dbReference>
<evidence type="ECO:0000259" key="2">
    <source>
        <dbReference type="PROSITE" id="PS50943"/>
    </source>
</evidence>
<dbReference type="PROSITE" id="PS50943">
    <property type="entry name" value="HTH_CROC1"/>
    <property type="match status" value="1"/>
</dbReference>
<dbReference type="CDD" id="cd00093">
    <property type="entry name" value="HTH_XRE"/>
    <property type="match status" value="1"/>
</dbReference>
<dbReference type="GO" id="GO:0003677">
    <property type="term" value="F:DNA binding"/>
    <property type="evidence" value="ECO:0007669"/>
    <property type="project" value="UniProtKB-KW"/>
</dbReference>
<sequence length="231" mass="25601">MTSDFSRCLSLLRQEKGASQRAVAKDLGISQALLSHYENGVREPGLAFVIKACNYYNVSADFLLGRTLSRDGTTIAAEELYDYSTEKDNVLHGSILATLNKKLLVNSTGVLFDLLGKTGKKEAINAAADYLGTAIYKLFRHLYRADGTQNEDFFSVSARQFIAGVPFADMICAEADYTEALAAHAKDKGTFPPMNNDALMENYPGLYQSLLQIIHNTGERINRRTAERREK</sequence>
<gene>
    <name evidence="3" type="ORF">H9712_08635</name>
</gene>
<dbReference type="InterPro" id="IPR010982">
    <property type="entry name" value="Lambda_DNA-bd_dom_sf"/>
</dbReference>
<dbReference type="Proteomes" id="UP000823921">
    <property type="component" value="Unassembled WGS sequence"/>
</dbReference>
<dbReference type="Gene3D" id="1.10.260.40">
    <property type="entry name" value="lambda repressor-like DNA-binding domains"/>
    <property type="match status" value="1"/>
</dbReference>
<dbReference type="AlphaFoldDB" id="A0A9D2MNA6"/>
<organism evidence="3 4">
    <name type="scientific">Candidatus Flavonifractor intestinigallinarum</name>
    <dbReference type="NCBI Taxonomy" id="2838586"/>
    <lineage>
        <taxon>Bacteria</taxon>
        <taxon>Bacillati</taxon>
        <taxon>Bacillota</taxon>
        <taxon>Clostridia</taxon>
        <taxon>Eubacteriales</taxon>
        <taxon>Oscillospiraceae</taxon>
        <taxon>Flavonifractor</taxon>
    </lineage>
</organism>
<feature type="domain" description="HTH cro/C1-type" evidence="2">
    <location>
        <begin position="9"/>
        <end position="63"/>
    </location>
</feature>
<accession>A0A9D2MNA6</accession>
<reference evidence="3" key="1">
    <citation type="journal article" date="2021" name="PeerJ">
        <title>Extensive microbial diversity within the chicken gut microbiome revealed by metagenomics and culture.</title>
        <authorList>
            <person name="Gilroy R."/>
            <person name="Ravi A."/>
            <person name="Getino M."/>
            <person name="Pursley I."/>
            <person name="Horton D.L."/>
            <person name="Alikhan N.F."/>
            <person name="Baker D."/>
            <person name="Gharbi K."/>
            <person name="Hall N."/>
            <person name="Watson M."/>
            <person name="Adriaenssens E.M."/>
            <person name="Foster-Nyarko E."/>
            <person name="Jarju S."/>
            <person name="Secka A."/>
            <person name="Antonio M."/>
            <person name="Oren A."/>
            <person name="Chaudhuri R.R."/>
            <person name="La Ragione R."/>
            <person name="Hildebrand F."/>
            <person name="Pallen M.J."/>
        </authorList>
    </citation>
    <scope>NUCLEOTIDE SEQUENCE</scope>
    <source>
        <strain evidence="3">CHK192-8294</strain>
    </source>
</reference>
<evidence type="ECO:0000313" key="4">
    <source>
        <dbReference type="Proteomes" id="UP000823921"/>
    </source>
</evidence>
<dbReference type="EMBL" id="DWXO01000081">
    <property type="protein sequence ID" value="HJB81039.1"/>
    <property type="molecule type" value="Genomic_DNA"/>
</dbReference>
<dbReference type="PANTHER" id="PTHR46558:SF11">
    <property type="entry name" value="HTH-TYPE TRANSCRIPTIONAL REGULATOR XRE"/>
    <property type="match status" value="1"/>
</dbReference>
<reference evidence="3" key="2">
    <citation type="submission" date="2021-04" db="EMBL/GenBank/DDBJ databases">
        <authorList>
            <person name="Gilroy R."/>
        </authorList>
    </citation>
    <scope>NUCLEOTIDE SEQUENCE</scope>
    <source>
        <strain evidence="3">CHK192-8294</strain>
    </source>
</reference>
<dbReference type="InterPro" id="IPR001387">
    <property type="entry name" value="Cro/C1-type_HTH"/>
</dbReference>
<dbReference type="SMART" id="SM00530">
    <property type="entry name" value="HTH_XRE"/>
    <property type="match status" value="1"/>
</dbReference>
<proteinExistence type="predicted"/>
<dbReference type="Pfam" id="PF01381">
    <property type="entry name" value="HTH_3"/>
    <property type="match status" value="1"/>
</dbReference>
<evidence type="ECO:0000313" key="3">
    <source>
        <dbReference type="EMBL" id="HJB81039.1"/>
    </source>
</evidence>